<evidence type="ECO:0000259" key="18">
    <source>
        <dbReference type="Pfam" id="PF16363"/>
    </source>
</evidence>
<evidence type="ECO:0000256" key="11">
    <source>
        <dbReference type="ARBA" id="ARBA00023027"/>
    </source>
</evidence>
<evidence type="ECO:0000256" key="15">
    <source>
        <dbReference type="ARBA" id="ARBA00023239"/>
    </source>
</evidence>
<evidence type="ECO:0000313" key="20">
    <source>
        <dbReference type="Proteomes" id="UP000000305"/>
    </source>
</evidence>
<proteinExistence type="inferred from homology"/>
<evidence type="ECO:0000256" key="6">
    <source>
        <dbReference type="ARBA" id="ARBA00018816"/>
    </source>
</evidence>
<dbReference type="UniPathway" id="UPA00796">
    <property type="reaction ID" value="UER00771"/>
</dbReference>
<dbReference type="GO" id="GO:0048040">
    <property type="term" value="F:UDP-glucuronate decarboxylase activity"/>
    <property type="evidence" value="ECO:0000318"/>
    <property type="project" value="GO_Central"/>
</dbReference>
<evidence type="ECO:0000256" key="16">
    <source>
        <dbReference type="ARBA" id="ARBA00031585"/>
    </source>
</evidence>
<evidence type="ECO:0000256" key="12">
    <source>
        <dbReference type="ARBA" id="ARBA00023034"/>
    </source>
</evidence>
<keyword evidence="8" id="KW-0210">Decarboxylase</keyword>
<evidence type="ECO:0000256" key="14">
    <source>
        <dbReference type="ARBA" id="ARBA00023180"/>
    </source>
</evidence>
<sequence>MSSVILLAWYANLNKLNLTVLQFFFYTAGYHLLQPILNYNLESKSKKEEKSIKNQRDVFNEINLLKNKISELEISLEQAEFRVPKTFPNIKFLNYKDRKRILVTGGAGFVGSHLVDYLMREGHEVIVVDNFFTGRKRNVEHWIGHGNFELIHHDIVNPLLIEVDEIYHLASPASPPHYMLNPVKTIKTNTVGTINMLGLARRVNARILIASTSEVYGDPEIHPQSESYWGHVNPIGPRACYDEGKRVAETLSYAYAKQEKVQVRVARIFNTYGPRMHMNDGRVVSNFILQALQNESITIYGHGKQTRSFQYVSDLVDGLVALMNSSYTLPINLGNPVEHTIDEFAQIIKSIVNGADSSIRYLPAVEDDPQRRRPDITRAKKYLNWEPKISLDAGLRKAVEYFRREILRSSMPIFPKVSPRNSDKELW</sequence>
<dbReference type="GO" id="GO:0070403">
    <property type="term" value="F:NAD+ binding"/>
    <property type="evidence" value="ECO:0000318"/>
    <property type="project" value="GO_Central"/>
</dbReference>
<dbReference type="PhylomeDB" id="E9GL34"/>
<gene>
    <name evidence="19" type="ORF">DAPPUDRAFT_304366</name>
</gene>
<keyword evidence="9" id="KW-0735">Signal-anchor</keyword>
<dbReference type="PANTHER" id="PTHR43078:SF6">
    <property type="entry name" value="UDP-GLUCURONIC ACID DECARBOXYLASE 1"/>
    <property type="match status" value="1"/>
</dbReference>
<dbReference type="KEGG" id="dpx:DAPPUDRAFT_304366"/>
<comment type="subcellular location">
    <subcellularLocation>
        <location evidence="2">Golgi apparatus</location>
        <location evidence="2">Golgi stack membrane</location>
        <topology evidence="2">Single-pass type II membrane protein</topology>
    </subcellularLocation>
</comment>
<dbReference type="AlphaFoldDB" id="E9GL34"/>
<organism evidence="19 20">
    <name type="scientific">Daphnia pulex</name>
    <name type="common">Water flea</name>
    <dbReference type="NCBI Taxonomy" id="6669"/>
    <lineage>
        <taxon>Eukaryota</taxon>
        <taxon>Metazoa</taxon>
        <taxon>Ecdysozoa</taxon>
        <taxon>Arthropoda</taxon>
        <taxon>Crustacea</taxon>
        <taxon>Branchiopoda</taxon>
        <taxon>Diplostraca</taxon>
        <taxon>Cladocera</taxon>
        <taxon>Anomopoda</taxon>
        <taxon>Daphniidae</taxon>
        <taxon>Daphnia</taxon>
    </lineage>
</organism>
<evidence type="ECO:0000256" key="1">
    <source>
        <dbReference type="ARBA" id="ARBA00001911"/>
    </source>
</evidence>
<keyword evidence="20" id="KW-1185">Reference proteome</keyword>
<keyword evidence="11" id="KW-0520">NAD</keyword>
<dbReference type="Proteomes" id="UP000000305">
    <property type="component" value="Unassembled WGS sequence"/>
</dbReference>
<evidence type="ECO:0000256" key="9">
    <source>
        <dbReference type="ARBA" id="ARBA00022968"/>
    </source>
</evidence>
<evidence type="ECO:0000256" key="2">
    <source>
        <dbReference type="ARBA" id="ARBA00004447"/>
    </source>
</evidence>
<evidence type="ECO:0000256" key="3">
    <source>
        <dbReference type="ARBA" id="ARBA00005100"/>
    </source>
</evidence>
<comment type="cofactor">
    <cofactor evidence="1">
        <name>NAD(+)</name>
        <dbReference type="ChEBI" id="CHEBI:57540"/>
    </cofactor>
</comment>
<dbReference type="FunCoup" id="E9GL34">
    <property type="interactions" value="1216"/>
</dbReference>
<evidence type="ECO:0000313" key="19">
    <source>
        <dbReference type="EMBL" id="EFX79862.1"/>
    </source>
</evidence>
<dbReference type="Pfam" id="PF16363">
    <property type="entry name" value="GDP_Man_Dehyd"/>
    <property type="match status" value="1"/>
</dbReference>
<keyword evidence="7" id="KW-0812">Transmembrane</keyword>
<evidence type="ECO:0000256" key="17">
    <source>
        <dbReference type="ARBA" id="ARBA00049410"/>
    </source>
</evidence>
<evidence type="ECO:0000256" key="7">
    <source>
        <dbReference type="ARBA" id="ARBA00022692"/>
    </source>
</evidence>
<keyword evidence="14" id="KW-0325">Glycoprotein</keyword>
<dbReference type="EC" id="4.1.1.35" evidence="5"/>
<dbReference type="InParanoid" id="E9GL34"/>
<dbReference type="OrthoDB" id="331544at2759"/>
<dbReference type="SUPFAM" id="SSF51735">
    <property type="entry name" value="NAD(P)-binding Rossmann-fold domains"/>
    <property type="match status" value="1"/>
</dbReference>
<name>E9GL34_DAPPU</name>
<dbReference type="CDD" id="cd05230">
    <property type="entry name" value="UGD_SDR_e"/>
    <property type="match status" value="1"/>
</dbReference>
<keyword evidence="13" id="KW-0472">Membrane</keyword>
<dbReference type="EMBL" id="GL732550">
    <property type="protein sequence ID" value="EFX79862.1"/>
    <property type="molecule type" value="Genomic_DNA"/>
</dbReference>
<dbReference type="PANTHER" id="PTHR43078">
    <property type="entry name" value="UDP-GLUCURONIC ACID DECARBOXYLASE-RELATED"/>
    <property type="match status" value="1"/>
</dbReference>
<evidence type="ECO:0000256" key="10">
    <source>
        <dbReference type="ARBA" id="ARBA00022989"/>
    </source>
</evidence>
<reference evidence="19 20" key="1">
    <citation type="journal article" date="2011" name="Science">
        <title>The ecoresponsive genome of Daphnia pulex.</title>
        <authorList>
            <person name="Colbourne J.K."/>
            <person name="Pfrender M.E."/>
            <person name="Gilbert D."/>
            <person name="Thomas W.K."/>
            <person name="Tucker A."/>
            <person name="Oakley T.H."/>
            <person name="Tokishita S."/>
            <person name="Aerts A."/>
            <person name="Arnold G.J."/>
            <person name="Basu M.K."/>
            <person name="Bauer D.J."/>
            <person name="Caceres C.E."/>
            <person name="Carmel L."/>
            <person name="Casola C."/>
            <person name="Choi J.H."/>
            <person name="Detter J.C."/>
            <person name="Dong Q."/>
            <person name="Dusheyko S."/>
            <person name="Eads B.D."/>
            <person name="Frohlich T."/>
            <person name="Geiler-Samerotte K.A."/>
            <person name="Gerlach D."/>
            <person name="Hatcher P."/>
            <person name="Jogdeo S."/>
            <person name="Krijgsveld J."/>
            <person name="Kriventseva E.V."/>
            <person name="Kultz D."/>
            <person name="Laforsch C."/>
            <person name="Lindquist E."/>
            <person name="Lopez J."/>
            <person name="Manak J.R."/>
            <person name="Muller J."/>
            <person name="Pangilinan J."/>
            <person name="Patwardhan R.P."/>
            <person name="Pitluck S."/>
            <person name="Pritham E.J."/>
            <person name="Rechtsteiner A."/>
            <person name="Rho M."/>
            <person name="Rogozin I.B."/>
            <person name="Sakarya O."/>
            <person name="Salamov A."/>
            <person name="Schaack S."/>
            <person name="Shapiro H."/>
            <person name="Shiga Y."/>
            <person name="Skalitzky C."/>
            <person name="Smith Z."/>
            <person name="Souvorov A."/>
            <person name="Sung W."/>
            <person name="Tang Z."/>
            <person name="Tsuchiya D."/>
            <person name="Tu H."/>
            <person name="Vos H."/>
            <person name="Wang M."/>
            <person name="Wolf Y.I."/>
            <person name="Yamagata H."/>
            <person name="Yamada T."/>
            <person name="Ye Y."/>
            <person name="Shaw J.R."/>
            <person name="Andrews J."/>
            <person name="Crease T.J."/>
            <person name="Tang H."/>
            <person name="Lucas S.M."/>
            <person name="Robertson H.M."/>
            <person name="Bork P."/>
            <person name="Koonin E.V."/>
            <person name="Zdobnov E.M."/>
            <person name="Grigoriev I.V."/>
            <person name="Lynch M."/>
            <person name="Boore J.L."/>
        </authorList>
    </citation>
    <scope>NUCLEOTIDE SEQUENCE [LARGE SCALE GENOMIC DNA]</scope>
</reference>
<comment type="pathway">
    <text evidence="3">Nucleotide-sugar biosynthesis; UDP-alpha-D-xylose biosynthesis; UDP-alpha-D-xylose from UDP-alpha-D-glucuronate: step 1/1.</text>
</comment>
<evidence type="ECO:0000256" key="8">
    <source>
        <dbReference type="ARBA" id="ARBA00022793"/>
    </source>
</evidence>
<dbReference type="InterPro" id="IPR016040">
    <property type="entry name" value="NAD(P)-bd_dom"/>
</dbReference>
<comment type="similarity">
    <text evidence="4">Belongs to the NAD(P)-dependent epimerase/dehydratase family. UDP-glucuronic acid decarboxylase subfamily.</text>
</comment>
<dbReference type="InterPro" id="IPR044516">
    <property type="entry name" value="UXS-like"/>
</dbReference>
<evidence type="ECO:0000256" key="13">
    <source>
        <dbReference type="ARBA" id="ARBA00023136"/>
    </source>
</evidence>
<keyword evidence="10" id="KW-1133">Transmembrane helix</keyword>
<dbReference type="GO" id="GO:0033320">
    <property type="term" value="P:UDP-D-xylose biosynthetic process"/>
    <property type="evidence" value="ECO:0007669"/>
    <property type="project" value="UniProtKB-UniPathway"/>
</dbReference>
<evidence type="ECO:0000256" key="4">
    <source>
        <dbReference type="ARBA" id="ARBA00007505"/>
    </source>
</evidence>
<dbReference type="InterPro" id="IPR036291">
    <property type="entry name" value="NAD(P)-bd_dom_sf"/>
</dbReference>
<dbReference type="GO" id="GO:0042732">
    <property type="term" value="P:D-xylose metabolic process"/>
    <property type="evidence" value="ECO:0007669"/>
    <property type="project" value="InterPro"/>
</dbReference>
<evidence type="ECO:0000256" key="5">
    <source>
        <dbReference type="ARBA" id="ARBA00012290"/>
    </source>
</evidence>
<dbReference type="OMA" id="KYPKVKY"/>
<dbReference type="GO" id="GO:0005737">
    <property type="term" value="C:cytoplasm"/>
    <property type="evidence" value="ECO:0000318"/>
    <property type="project" value="GO_Central"/>
</dbReference>
<keyword evidence="15" id="KW-0456">Lyase</keyword>
<protein>
    <recommendedName>
        <fullName evidence="6">UDP-glucuronic acid decarboxylase 1</fullName>
        <ecNumber evidence="5">4.1.1.35</ecNumber>
    </recommendedName>
    <alternativeName>
        <fullName evidence="16">UDP-glucuronate decarboxylase 1</fullName>
    </alternativeName>
</protein>
<dbReference type="FunFam" id="3.40.50.720:FF:000065">
    <property type="entry name" value="UDP-glucuronic acid decarboxylase 1"/>
    <property type="match status" value="1"/>
</dbReference>
<dbReference type="STRING" id="6669.E9GL34"/>
<dbReference type="Gene3D" id="3.40.50.720">
    <property type="entry name" value="NAD(P)-binding Rossmann-like Domain"/>
    <property type="match status" value="2"/>
</dbReference>
<feature type="domain" description="NAD(P)-binding" evidence="18">
    <location>
        <begin position="102"/>
        <end position="397"/>
    </location>
</feature>
<dbReference type="eggNOG" id="KOG1429">
    <property type="taxonomic scope" value="Eukaryota"/>
</dbReference>
<accession>E9GL34</accession>
<dbReference type="GO" id="GO:0032580">
    <property type="term" value="C:Golgi cisterna membrane"/>
    <property type="evidence" value="ECO:0007669"/>
    <property type="project" value="UniProtKB-SubCell"/>
</dbReference>
<keyword evidence="12" id="KW-0333">Golgi apparatus</keyword>
<dbReference type="HOGENOM" id="CLU_007383_4_3_1"/>
<comment type="catalytic activity">
    <reaction evidence="17">
        <text>UDP-alpha-D-glucuronate + H(+) = UDP-alpha-D-xylose + CO2</text>
        <dbReference type="Rhea" id="RHEA:23916"/>
        <dbReference type="ChEBI" id="CHEBI:15378"/>
        <dbReference type="ChEBI" id="CHEBI:16526"/>
        <dbReference type="ChEBI" id="CHEBI:57632"/>
        <dbReference type="ChEBI" id="CHEBI:58052"/>
        <dbReference type="EC" id="4.1.1.35"/>
    </reaction>
    <physiologicalReaction direction="left-to-right" evidence="17">
        <dbReference type="Rhea" id="RHEA:23917"/>
    </physiologicalReaction>
</comment>